<dbReference type="Pfam" id="PF10090">
    <property type="entry name" value="HPTransfase"/>
    <property type="match status" value="1"/>
</dbReference>
<dbReference type="Gene3D" id="3.30.565.10">
    <property type="entry name" value="Histidine kinase-like ATPase, C-terminal domain"/>
    <property type="match status" value="1"/>
</dbReference>
<protein>
    <submittedName>
        <fullName evidence="2">Histidine phosphotransferase</fullName>
    </submittedName>
</protein>
<keyword evidence="2" id="KW-0808">Transferase</keyword>
<comment type="caution">
    <text evidence="2">The sequence shown here is derived from an EMBL/GenBank/DDBJ whole genome shotgun (WGS) entry which is preliminary data.</text>
</comment>
<dbReference type="GO" id="GO:0016740">
    <property type="term" value="F:transferase activity"/>
    <property type="evidence" value="ECO:0007669"/>
    <property type="project" value="UniProtKB-KW"/>
</dbReference>
<name>A0A5C6S4G8_9RHOB</name>
<accession>A0A5C6S4G8</accession>
<sequence length="218" mass="23149">MEYAPIPHSANGAARQEDIANIVALLGSRLCHDLISPLGAIGNGVELLQMSGDWPALQSSPEMSLIEDALQAARARIALFRVAFGSAGGSQRLPQAEFAALVADAAKAGRMRITLDAPGDHGRGAVKLVMLSLMCMETAMPWGASVTISQSGRDWLIRAEAERTRHNPTLWAWLGTPRSGSAQPSASEVHFPLLGLAAAEMSRPIRWSLTEAGAEIAF</sequence>
<evidence type="ECO:0000313" key="3">
    <source>
        <dbReference type="Proteomes" id="UP000321562"/>
    </source>
</evidence>
<dbReference type="InterPro" id="IPR036890">
    <property type="entry name" value="HATPase_C_sf"/>
</dbReference>
<evidence type="ECO:0000313" key="2">
    <source>
        <dbReference type="EMBL" id="TXB68721.1"/>
    </source>
</evidence>
<dbReference type="AlphaFoldDB" id="A0A5C6S4G8"/>
<dbReference type="InterPro" id="IPR018762">
    <property type="entry name" value="ChpT_C"/>
</dbReference>
<proteinExistence type="predicted"/>
<dbReference type="OrthoDB" id="9803702at2"/>
<dbReference type="EMBL" id="VOPL01000004">
    <property type="protein sequence ID" value="TXB68721.1"/>
    <property type="molecule type" value="Genomic_DNA"/>
</dbReference>
<reference evidence="2 3" key="1">
    <citation type="submission" date="2019-08" db="EMBL/GenBank/DDBJ databases">
        <authorList>
            <person name="Ye J."/>
        </authorList>
    </citation>
    <scope>NUCLEOTIDE SEQUENCE [LARGE SCALE GENOMIC DNA]</scope>
    <source>
        <strain evidence="2 3">TK008</strain>
    </source>
</reference>
<dbReference type="RefSeq" id="WP_147098812.1">
    <property type="nucleotide sequence ID" value="NZ_JBHUFH010000012.1"/>
</dbReference>
<gene>
    <name evidence="2" type="ORF">FQV27_12110</name>
</gene>
<dbReference type="Gene3D" id="1.10.287.130">
    <property type="match status" value="1"/>
</dbReference>
<keyword evidence="3" id="KW-1185">Reference proteome</keyword>
<dbReference type="Proteomes" id="UP000321562">
    <property type="component" value="Unassembled WGS sequence"/>
</dbReference>
<feature type="domain" description="Histidine phosphotransferase ChpT C-terminal" evidence="1">
    <location>
        <begin position="96"/>
        <end position="212"/>
    </location>
</feature>
<evidence type="ECO:0000259" key="1">
    <source>
        <dbReference type="Pfam" id="PF10090"/>
    </source>
</evidence>
<organism evidence="2 3">
    <name type="scientific">Paracoccus aurantiacus</name>
    <dbReference type="NCBI Taxonomy" id="2599412"/>
    <lineage>
        <taxon>Bacteria</taxon>
        <taxon>Pseudomonadati</taxon>
        <taxon>Pseudomonadota</taxon>
        <taxon>Alphaproteobacteria</taxon>
        <taxon>Rhodobacterales</taxon>
        <taxon>Paracoccaceae</taxon>
        <taxon>Paracoccus</taxon>
    </lineage>
</organism>